<evidence type="ECO:0000313" key="1">
    <source>
        <dbReference type="EMBL" id="HIU53409.1"/>
    </source>
</evidence>
<reference evidence="1" key="1">
    <citation type="submission" date="2020-10" db="EMBL/GenBank/DDBJ databases">
        <authorList>
            <person name="Gilroy R."/>
        </authorList>
    </citation>
    <scope>NUCLEOTIDE SEQUENCE</scope>
    <source>
        <strain evidence="1">ChiW3-316</strain>
    </source>
</reference>
<accession>A0A9D1M4E8</accession>
<dbReference type="Proteomes" id="UP000824107">
    <property type="component" value="Unassembled WGS sequence"/>
</dbReference>
<name>A0A9D1M4E8_9PROT</name>
<dbReference type="EMBL" id="DVNC01000031">
    <property type="protein sequence ID" value="HIU53409.1"/>
    <property type="molecule type" value="Genomic_DNA"/>
</dbReference>
<sequence>MRHICYSSEVYHLDPRDLAVLADSPKSCKADCADKVVILIGEKDIYDAQKPVIYDTLLKGRSLVEKAVADGRDFIPVRIAFISRTAAWDFVSPLIRVLRYKYKAYSSNIYHINPFEIRRLKIERSFRTPENAYQFSNPKYKMPESERKKLYRQLADSMRRNGYDDRFPLDIMLCRNLGIQDTLNQGHHRMGVAIDCNIQRVSVMFSAAGQAPRFLHPFFKIIARFNLWFKHLFQK</sequence>
<gene>
    <name evidence="1" type="ORF">IAD20_04955</name>
</gene>
<proteinExistence type="predicted"/>
<reference evidence="1" key="2">
    <citation type="journal article" date="2021" name="PeerJ">
        <title>Extensive microbial diversity within the chicken gut microbiome revealed by metagenomics and culture.</title>
        <authorList>
            <person name="Gilroy R."/>
            <person name="Ravi A."/>
            <person name="Getino M."/>
            <person name="Pursley I."/>
            <person name="Horton D.L."/>
            <person name="Alikhan N.F."/>
            <person name="Baker D."/>
            <person name="Gharbi K."/>
            <person name="Hall N."/>
            <person name="Watson M."/>
            <person name="Adriaenssens E.M."/>
            <person name="Foster-Nyarko E."/>
            <person name="Jarju S."/>
            <person name="Secka A."/>
            <person name="Antonio M."/>
            <person name="Oren A."/>
            <person name="Chaudhuri R.R."/>
            <person name="La Ragione R."/>
            <person name="Hildebrand F."/>
            <person name="Pallen M.J."/>
        </authorList>
    </citation>
    <scope>NUCLEOTIDE SEQUENCE</scope>
    <source>
        <strain evidence="1">ChiW3-316</strain>
    </source>
</reference>
<comment type="caution">
    <text evidence="1">The sequence shown here is derived from an EMBL/GenBank/DDBJ whole genome shotgun (WGS) entry which is preliminary data.</text>
</comment>
<evidence type="ECO:0000313" key="2">
    <source>
        <dbReference type="Proteomes" id="UP000824107"/>
    </source>
</evidence>
<organism evidence="1 2">
    <name type="scientific">Candidatus Scatocola faecipullorum</name>
    <dbReference type="NCBI Taxonomy" id="2840917"/>
    <lineage>
        <taxon>Bacteria</taxon>
        <taxon>Pseudomonadati</taxon>
        <taxon>Pseudomonadota</taxon>
        <taxon>Alphaproteobacteria</taxon>
        <taxon>Rhodospirillales</taxon>
        <taxon>Rhodospirillaceae</taxon>
        <taxon>Rhodospirillaceae incertae sedis</taxon>
        <taxon>Candidatus Scatocola</taxon>
    </lineage>
</organism>
<dbReference type="AlphaFoldDB" id="A0A9D1M4E8"/>
<protein>
    <submittedName>
        <fullName evidence="1">Uncharacterized protein</fullName>
    </submittedName>
</protein>